<reference evidence="2" key="3">
    <citation type="journal article" date="2000" name="Genome Res.">
        <title>RIKEN integrated sequence analysis (RISA) system--384-format sequencing pipeline with 384 multicapillary sequencer.</title>
        <authorList>
            <person name="Shibata K."/>
            <person name="Itoh M."/>
            <person name="Aizawa K."/>
            <person name="Nagaoka S."/>
            <person name="Sasaki N."/>
            <person name="Carninci P."/>
            <person name="Konno H."/>
            <person name="Akiyama J."/>
            <person name="Nishi K."/>
            <person name="Kitsunai T."/>
            <person name="Tashiro H."/>
            <person name="Itoh M."/>
            <person name="Sumi N."/>
            <person name="Ishii Y."/>
            <person name="Nakamura S."/>
            <person name="Hazama M."/>
            <person name="Nishine T."/>
            <person name="Harada A."/>
            <person name="Yamamoto R."/>
            <person name="Matsumoto H."/>
            <person name="Sakaguchi S."/>
            <person name="Ikegami T."/>
            <person name="Kashiwagi K."/>
            <person name="Fujiwake S."/>
            <person name="Inoue K."/>
            <person name="Togawa Y."/>
            <person name="Izawa M."/>
            <person name="Ohara E."/>
            <person name="Watahiki M."/>
            <person name="Yoneda Y."/>
            <person name="Ishikawa T."/>
            <person name="Ozawa K."/>
            <person name="Tanaka T."/>
            <person name="Matsuura S."/>
            <person name="Kawai J."/>
            <person name="Okazaki Y."/>
            <person name="Muramatsu M."/>
            <person name="Inoue Y."/>
            <person name="Kira A."/>
            <person name="Hayashizaki Y."/>
        </authorList>
    </citation>
    <scope>NUCLEOTIDE SEQUENCE</scope>
    <source>
        <strain evidence="2">C57BL/6J</strain>
        <tissue evidence="2">Spinal ganglion</tissue>
    </source>
</reference>
<organism evidence="2">
    <name type="scientific">Mus musculus</name>
    <name type="common">Mouse</name>
    <dbReference type="NCBI Taxonomy" id="10090"/>
    <lineage>
        <taxon>Eukaryota</taxon>
        <taxon>Metazoa</taxon>
        <taxon>Chordata</taxon>
        <taxon>Craniata</taxon>
        <taxon>Vertebrata</taxon>
        <taxon>Euteleostomi</taxon>
        <taxon>Mammalia</taxon>
        <taxon>Eutheria</taxon>
        <taxon>Euarchontoglires</taxon>
        <taxon>Glires</taxon>
        <taxon>Rodentia</taxon>
        <taxon>Myomorpha</taxon>
        <taxon>Muroidea</taxon>
        <taxon>Muridae</taxon>
        <taxon>Murinae</taxon>
        <taxon>Mus</taxon>
        <taxon>Mus</taxon>
    </lineage>
</organism>
<evidence type="ECO:0000313" key="2">
    <source>
        <dbReference type="EMBL" id="BAC34573.1"/>
    </source>
</evidence>
<dbReference type="AlphaFoldDB" id="Q8BQ92"/>
<feature type="transmembrane region" description="Helical" evidence="1">
    <location>
        <begin position="67"/>
        <end position="96"/>
    </location>
</feature>
<dbReference type="AGR" id="MGI:5011520"/>
<reference evidence="2" key="6">
    <citation type="journal article" date="2002" name="Nature">
        <title>Analysis of the mouse transcriptome based on functional annotation of 60,770 full-length cDNAs.</title>
        <authorList>
            <consortium name="The FANTOM Consortium and the RIKEN Genome Exploration Research Group Phase I and II Team"/>
        </authorList>
    </citation>
    <scope>NUCLEOTIDE SEQUENCE</scope>
    <source>
        <strain evidence="2">C57BL/6J</strain>
        <tissue evidence="2">Spinal ganglion</tissue>
    </source>
</reference>
<feature type="transmembrane region" description="Helical" evidence="1">
    <location>
        <begin position="44"/>
        <end position="61"/>
    </location>
</feature>
<reference evidence="2" key="5">
    <citation type="submission" date="2001-07" db="EMBL/GenBank/DDBJ databases">
        <authorList>
            <person name="Adachi J."/>
            <person name="Aizawa K."/>
            <person name="Akimura T."/>
            <person name="Arakawa T."/>
            <person name="Bono H."/>
            <person name="Carninci P."/>
            <person name="Fukuda S."/>
            <person name="Furuno M."/>
            <person name="Hanagaki T."/>
            <person name="Hara A."/>
            <person name="Hashizume W."/>
            <person name="Hayashida K."/>
            <person name="Hayatsu N."/>
            <person name="Hiramoto K."/>
            <person name="Hiraoka T."/>
            <person name="Hirozane T."/>
            <person name="Hori F."/>
            <person name="Imotani K."/>
            <person name="Ishii Y."/>
            <person name="Itoh M."/>
            <person name="Kagawa I."/>
            <person name="Kasukawa T."/>
            <person name="Katoh H."/>
            <person name="Kawai J."/>
            <person name="Kojima Y."/>
            <person name="Kondo S."/>
            <person name="Konno H."/>
            <person name="Kouda M."/>
            <person name="Koya S."/>
            <person name="Kurihara C."/>
            <person name="Matsuyama T."/>
            <person name="Miyazaki A."/>
            <person name="Murata M."/>
            <person name="Nakamura M."/>
            <person name="Nishi K."/>
            <person name="Nomura K."/>
            <person name="Numazaki R."/>
            <person name="Ohno M."/>
            <person name="Ohsato N."/>
            <person name="Okazaki Y."/>
            <person name="Saito R."/>
            <person name="Saitoh H."/>
            <person name="Sakai C."/>
            <person name="Sakai K."/>
            <person name="Sakazume N."/>
            <person name="Sano H."/>
            <person name="Sasaki D."/>
            <person name="Shibata K."/>
            <person name="Shinagawa A."/>
            <person name="Shiraki T."/>
            <person name="Sogabe Y."/>
            <person name="Tagami M."/>
            <person name="Tagawa A."/>
            <person name="Takahashi F."/>
            <person name="Takaku-Akahira S."/>
            <person name="Takeda Y."/>
            <person name="Tanaka T."/>
            <person name="Tomaru A."/>
            <person name="Toya T."/>
            <person name="Yasunishi A."/>
            <person name="Muramatsu M."/>
            <person name="Hayashizaki Y."/>
        </authorList>
    </citation>
    <scope>NUCLEOTIDE SEQUENCE</scope>
    <source>
        <strain evidence="2">C57BL/6J</strain>
        <tissue evidence="2">Spinal ganglion</tissue>
    </source>
</reference>
<proteinExistence type="evidence at transcript level"/>
<gene>
    <name evidence="3" type="primary">Gm19335</name>
</gene>
<reference evidence="2" key="2">
    <citation type="journal article" date="2000" name="Genome Res.">
        <title>Normalization and subtraction of cap-trapper-selected cDNAs to prepare full-length cDNA libraries for rapid discovery of new genes.</title>
        <authorList>
            <person name="Carninci P."/>
            <person name="Shibata Y."/>
            <person name="Hayatsu N."/>
            <person name="Sugahara Y."/>
            <person name="Shibata K."/>
            <person name="Itoh M."/>
            <person name="Konno H."/>
            <person name="Okazaki Y."/>
            <person name="Muramatsu M."/>
            <person name="Hayashizaki Y."/>
        </authorList>
    </citation>
    <scope>NUCLEOTIDE SEQUENCE</scope>
    <source>
        <strain evidence="2">C57BL/6J</strain>
        <tissue evidence="2">Spinal ganglion</tissue>
    </source>
</reference>
<sequence>MHFKIFVNFTFFCYFVKAILEISYTHQQSKNYIFSIFNNSMKKVFLYFHEVCKISLIFLSLSASLSLSVFFCFSLGVSVSLYLFLCLCLSLSLCLYNSRRHF</sequence>
<accession>Q8BQ92</accession>
<reference evidence="2" key="1">
    <citation type="journal article" date="1999" name="Methods Enzymol.">
        <title>High-efficiency full-length cDNA cloning.</title>
        <authorList>
            <person name="Carninci P."/>
            <person name="Hayashizaki Y."/>
        </authorList>
    </citation>
    <scope>NUCLEOTIDE SEQUENCE</scope>
    <source>
        <strain evidence="2">C57BL/6J</strain>
        <tissue evidence="2">Spinal ganglion</tissue>
    </source>
</reference>
<feature type="transmembrane region" description="Helical" evidence="1">
    <location>
        <begin position="6"/>
        <end position="24"/>
    </location>
</feature>
<dbReference type="MGI" id="MGI:5011520">
    <property type="gene designation" value="Gm19335"/>
</dbReference>
<evidence type="ECO:0000256" key="1">
    <source>
        <dbReference type="SAM" id="Phobius"/>
    </source>
</evidence>
<protein>
    <submittedName>
        <fullName evidence="2">Uncharacterized protein</fullName>
    </submittedName>
</protein>
<reference evidence="2" key="8">
    <citation type="journal article" date="2005" name="Science">
        <title>Antisense Transcription in the Mammalian Transcriptome.</title>
        <authorList>
            <consortium name="RIKEN Genome Exploration Research Group and Genome Science Group (Genome Network Project Core Group) and the FANTOM Consortium"/>
        </authorList>
    </citation>
    <scope>NUCLEOTIDE SEQUENCE</scope>
    <source>
        <strain evidence="2">C57BL/6J</strain>
        <tissue evidence="2">Spinal ganglion</tissue>
    </source>
</reference>
<keyword evidence="1" id="KW-1133">Transmembrane helix</keyword>
<keyword evidence="1" id="KW-0812">Transmembrane</keyword>
<dbReference type="EMBL" id="AK051247">
    <property type="protein sequence ID" value="BAC34573.1"/>
    <property type="molecule type" value="mRNA"/>
</dbReference>
<reference evidence="2" key="4">
    <citation type="journal article" date="2001" name="Nature">
        <title>Functional annotation of a full-length mouse cDNA collection.</title>
        <authorList>
            <consortium name="The RIKEN Genome Exploration Research Group Phase II Team and the FANTOM Consortium"/>
        </authorList>
    </citation>
    <scope>NUCLEOTIDE SEQUENCE</scope>
    <source>
        <strain evidence="2">C57BL/6J</strain>
        <tissue evidence="2">Spinal ganglion</tissue>
    </source>
</reference>
<name>Q8BQ92_MOUSE</name>
<evidence type="ECO:0000313" key="3">
    <source>
        <dbReference type="MGI" id="MGI:5011520"/>
    </source>
</evidence>
<keyword evidence="1" id="KW-0472">Membrane</keyword>
<reference evidence="2" key="7">
    <citation type="journal article" date="2005" name="Science">
        <title>The Transcriptional Landscape of the Mammalian Genome.</title>
        <authorList>
            <consortium name="The FANTOM Consortium"/>
            <consortium name="Riken Genome Exploration Research Group and Genome Science Group (Genome Network Project Core Group)"/>
        </authorList>
    </citation>
    <scope>NUCLEOTIDE SEQUENCE</scope>
    <source>
        <strain evidence="2">C57BL/6J</strain>
        <tissue evidence="2">Spinal ganglion</tissue>
    </source>
</reference>